<evidence type="ECO:0000256" key="2">
    <source>
        <dbReference type="SAM" id="Coils"/>
    </source>
</evidence>
<evidence type="ECO:0000259" key="3">
    <source>
        <dbReference type="Pfam" id="PF01551"/>
    </source>
</evidence>
<sequence>MHRHPPVPRLRRLLVLSGALLVVLALPAEAIKETESIRDARDKREAAKDSAATAAEALEVVAAADDVVADALHALDDAVALQEAKIAAARQAIEAAEAEATLRWVQADQVEAEVAELRLRIQELAIDVYISRMRPGSLLESRDLTEGVRRAAILDAVTGDRGDMVDRLRALESDLEDIAFSADDAIREADARQRELESSILVLDRRIAAKENVKGELEERIRAYEEEIRQFERDQYVMAILIENLIAEELRKSAPDLTKESGQGFIMPMEGKMGSGFGPRIHPIFGTKRQHNGVDIGCVRGQPIWAAKAGKVIFAGWKNGYGNIVLIEHEGPVVTLYAHQEELHVSSGYAIDKGEVLGKCGSTGWSTGPHLHFEVRTGGEAKDPMIVLPG</sequence>
<evidence type="ECO:0000256" key="1">
    <source>
        <dbReference type="ARBA" id="ARBA00022729"/>
    </source>
</evidence>
<protein>
    <recommendedName>
        <fullName evidence="3">M23ase beta-sheet core domain-containing protein</fullName>
    </recommendedName>
</protein>
<feature type="coiled-coil region" evidence="2">
    <location>
        <begin position="37"/>
        <end position="127"/>
    </location>
</feature>
<dbReference type="AlphaFoldDB" id="A0A381X9T7"/>
<dbReference type="InterPro" id="IPR011055">
    <property type="entry name" value="Dup_hybrid_motif"/>
</dbReference>
<gene>
    <name evidence="4" type="ORF">METZ01_LOCUS113847</name>
</gene>
<dbReference type="EMBL" id="UINC01014271">
    <property type="protein sequence ID" value="SVA60993.1"/>
    <property type="molecule type" value="Genomic_DNA"/>
</dbReference>
<name>A0A381X9T7_9ZZZZ</name>
<dbReference type="PANTHER" id="PTHR21666">
    <property type="entry name" value="PEPTIDASE-RELATED"/>
    <property type="match status" value="1"/>
</dbReference>
<organism evidence="4">
    <name type="scientific">marine metagenome</name>
    <dbReference type="NCBI Taxonomy" id="408172"/>
    <lineage>
        <taxon>unclassified sequences</taxon>
        <taxon>metagenomes</taxon>
        <taxon>ecological metagenomes</taxon>
    </lineage>
</organism>
<reference evidence="4" key="1">
    <citation type="submission" date="2018-05" db="EMBL/GenBank/DDBJ databases">
        <authorList>
            <person name="Lanie J.A."/>
            <person name="Ng W.-L."/>
            <person name="Kazmierczak K.M."/>
            <person name="Andrzejewski T.M."/>
            <person name="Davidsen T.M."/>
            <person name="Wayne K.J."/>
            <person name="Tettelin H."/>
            <person name="Glass J.I."/>
            <person name="Rusch D."/>
            <person name="Podicherti R."/>
            <person name="Tsui H.-C.T."/>
            <person name="Winkler M.E."/>
        </authorList>
    </citation>
    <scope>NUCLEOTIDE SEQUENCE</scope>
</reference>
<dbReference type="Gene3D" id="2.70.70.10">
    <property type="entry name" value="Glucose Permease (Domain IIA)"/>
    <property type="match status" value="1"/>
</dbReference>
<dbReference type="PANTHER" id="PTHR21666:SF289">
    <property type="entry name" value="L-ALA--D-GLU ENDOPEPTIDASE"/>
    <property type="match status" value="1"/>
</dbReference>
<dbReference type="CDD" id="cd12797">
    <property type="entry name" value="M23_peptidase"/>
    <property type="match status" value="1"/>
</dbReference>
<keyword evidence="2" id="KW-0175">Coiled coil</keyword>
<dbReference type="Pfam" id="PF01551">
    <property type="entry name" value="Peptidase_M23"/>
    <property type="match status" value="1"/>
</dbReference>
<feature type="coiled-coil region" evidence="2">
    <location>
        <begin position="207"/>
        <end position="234"/>
    </location>
</feature>
<proteinExistence type="predicted"/>
<dbReference type="SUPFAM" id="SSF51261">
    <property type="entry name" value="Duplicated hybrid motif"/>
    <property type="match status" value="1"/>
</dbReference>
<dbReference type="GO" id="GO:0004222">
    <property type="term" value="F:metalloendopeptidase activity"/>
    <property type="evidence" value="ECO:0007669"/>
    <property type="project" value="TreeGrafter"/>
</dbReference>
<dbReference type="InterPro" id="IPR016047">
    <property type="entry name" value="M23ase_b-sheet_dom"/>
</dbReference>
<evidence type="ECO:0000313" key="4">
    <source>
        <dbReference type="EMBL" id="SVA60993.1"/>
    </source>
</evidence>
<feature type="domain" description="M23ase beta-sheet core" evidence="3">
    <location>
        <begin position="290"/>
        <end position="384"/>
    </location>
</feature>
<dbReference type="InterPro" id="IPR050570">
    <property type="entry name" value="Cell_wall_metabolism_enzyme"/>
</dbReference>
<keyword evidence="1" id="KW-0732">Signal</keyword>
<accession>A0A381X9T7</accession>